<dbReference type="EMBL" id="CADCVP010000310">
    <property type="protein sequence ID" value="CAA9516755.1"/>
    <property type="molecule type" value="Genomic_DNA"/>
</dbReference>
<name>A0A6J4T989_9ACTN</name>
<evidence type="ECO:0000313" key="2">
    <source>
        <dbReference type="EMBL" id="CAA9516755.1"/>
    </source>
</evidence>
<feature type="compositionally biased region" description="Basic and acidic residues" evidence="1">
    <location>
        <begin position="22"/>
        <end position="36"/>
    </location>
</feature>
<sequence>MRQHPPRRAGSGRAASEPPVDAGRRSGESYRSRERTPWGAWLA</sequence>
<accession>A0A6J4T989</accession>
<feature type="region of interest" description="Disordered" evidence="1">
    <location>
        <begin position="1"/>
        <end position="43"/>
    </location>
</feature>
<protein>
    <submittedName>
        <fullName evidence="2">Uncharacterized protein</fullName>
    </submittedName>
</protein>
<dbReference type="AlphaFoldDB" id="A0A6J4T989"/>
<evidence type="ECO:0000256" key="1">
    <source>
        <dbReference type="SAM" id="MobiDB-lite"/>
    </source>
</evidence>
<organism evidence="2">
    <name type="scientific">uncultured Solirubrobacteraceae bacterium</name>
    <dbReference type="NCBI Taxonomy" id="1162706"/>
    <lineage>
        <taxon>Bacteria</taxon>
        <taxon>Bacillati</taxon>
        <taxon>Actinomycetota</taxon>
        <taxon>Thermoleophilia</taxon>
        <taxon>Solirubrobacterales</taxon>
        <taxon>Solirubrobacteraceae</taxon>
        <taxon>environmental samples</taxon>
    </lineage>
</organism>
<proteinExistence type="predicted"/>
<gene>
    <name evidence="2" type="ORF">AVDCRST_MAG69-2812</name>
</gene>
<reference evidence="2" key="1">
    <citation type="submission" date="2020-02" db="EMBL/GenBank/DDBJ databases">
        <authorList>
            <person name="Meier V. D."/>
        </authorList>
    </citation>
    <scope>NUCLEOTIDE SEQUENCE</scope>
    <source>
        <strain evidence="2">AVDCRST_MAG69</strain>
    </source>
</reference>